<gene>
    <name evidence="5 8" type="primary">frr</name>
    <name evidence="8" type="ORF">C12CBH8_06710</name>
</gene>
<organism evidence="8 9">
    <name type="scientific">Solibaculum mannosilyticum</name>
    <dbReference type="NCBI Taxonomy" id="2780922"/>
    <lineage>
        <taxon>Bacteria</taxon>
        <taxon>Bacillati</taxon>
        <taxon>Bacillota</taxon>
        <taxon>Clostridia</taxon>
        <taxon>Eubacteriales</taxon>
        <taxon>Oscillospiraceae</taxon>
        <taxon>Solibaculum</taxon>
    </lineage>
</organism>
<dbReference type="GO" id="GO:0006415">
    <property type="term" value="P:translational termination"/>
    <property type="evidence" value="ECO:0007669"/>
    <property type="project" value="UniProtKB-UniRule"/>
</dbReference>
<dbReference type="FunFam" id="3.30.1360.40:FF:000001">
    <property type="entry name" value="Ribosome-recycling factor"/>
    <property type="match status" value="1"/>
</dbReference>
<keyword evidence="3 5" id="KW-0963">Cytoplasm</keyword>
<evidence type="ECO:0000256" key="4">
    <source>
        <dbReference type="ARBA" id="ARBA00022917"/>
    </source>
</evidence>
<dbReference type="Pfam" id="PF01765">
    <property type="entry name" value="RRF"/>
    <property type="match status" value="1"/>
</dbReference>
<comment type="subcellular location">
    <subcellularLocation>
        <location evidence="1 5">Cytoplasm</location>
    </subcellularLocation>
</comment>
<dbReference type="CDD" id="cd00520">
    <property type="entry name" value="RRF"/>
    <property type="match status" value="1"/>
</dbReference>
<dbReference type="HAMAP" id="MF_00040">
    <property type="entry name" value="RRF"/>
    <property type="match status" value="1"/>
</dbReference>
<evidence type="ECO:0000256" key="1">
    <source>
        <dbReference type="ARBA" id="ARBA00004496"/>
    </source>
</evidence>
<dbReference type="KEGG" id="sman:C12CBH8_06710"/>
<evidence type="ECO:0000256" key="3">
    <source>
        <dbReference type="ARBA" id="ARBA00022490"/>
    </source>
</evidence>
<dbReference type="InterPro" id="IPR002661">
    <property type="entry name" value="Ribosome_recyc_fac"/>
</dbReference>
<dbReference type="Proteomes" id="UP000593890">
    <property type="component" value="Chromosome"/>
</dbReference>
<comment type="similarity">
    <text evidence="2 5">Belongs to the RRF family.</text>
</comment>
<dbReference type="AlphaFoldDB" id="A0A7I8D2T8"/>
<dbReference type="PANTHER" id="PTHR20982:SF3">
    <property type="entry name" value="MITOCHONDRIAL RIBOSOME RECYCLING FACTOR PSEUDO 1"/>
    <property type="match status" value="1"/>
</dbReference>
<evidence type="ECO:0000313" key="8">
    <source>
        <dbReference type="EMBL" id="BCI60032.1"/>
    </source>
</evidence>
<keyword evidence="4 5" id="KW-0648">Protein biosynthesis</keyword>
<sequence>MQEAMKEVFDKVKHKMDKTVQNFVGELAAQRVGRANPSVLDKISVDYYGAPTPINQMAAVSVVEARILMIQPWDVSSLRAIEKAIQTSDLGINPQNDGKVIRLTFPPMTEERRREVVKEVSKLAEDSKVAIRSIRRDAIEKLKALQKNAEITEDDLKHGEKKIQDLTDSFCKEIAELAEKKNKEIMEI</sequence>
<dbReference type="GO" id="GO:0043023">
    <property type="term" value="F:ribosomal large subunit binding"/>
    <property type="evidence" value="ECO:0007669"/>
    <property type="project" value="TreeGrafter"/>
</dbReference>
<feature type="coiled-coil region" evidence="6">
    <location>
        <begin position="135"/>
        <end position="162"/>
    </location>
</feature>
<dbReference type="SUPFAM" id="SSF55194">
    <property type="entry name" value="Ribosome recycling factor, RRF"/>
    <property type="match status" value="1"/>
</dbReference>
<dbReference type="Gene3D" id="3.30.1360.40">
    <property type="match status" value="1"/>
</dbReference>
<dbReference type="Gene3D" id="1.10.132.20">
    <property type="entry name" value="Ribosome-recycling factor"/>
    <property type="match status" value="1"/>
</dbReference>
<accession>A0A7I8D2T8</accession>
<evidence type="ECO:0000256" key="5">
    <source>
        <dbReference type="HAMAP-Rule" id="MF_00040"/>
    </source>
</evidence>
<dbReference type="EMBL" id="AP023321">
    <property type="protein sequence ID" value="BCI60032.1"/>
    <property type="molecule type" value="Genomic_DNA"/>
</dbReference>
<keyword evidence="6" id="KW-0175">Coiled coil</keyword>
<feature type="domain" description="Ribosome recycling factor" evidence="7">
    <location>
        <begin position="26"/>
        <end position="186"/>
    </location>
</feature>
<comment type="function">
    <text evidence="5">Responsible for the release of ribosomes from messenger RNA at the termination of protein biosynthesis. May increase the efficiency of translation by recycling ribosomes from one round of translation to another.</text>
</comment>
<dbReference type="GO" id="GO:0005737">
    <property type="term" value="C:cytoplasm"/>
    <property type="evidence" value="ECO:0007669"/>
    <property type="project" value="UniProtKB-SubCell"/>
</dbReference>
<keyword evidence="9" id="KW-1185">Reference proteome</keyword>
<dbReference type="InterPro" id="IPR036191">
    <property type="entry name" value="RRF_sf"/>
</dbReference>
<proteinExistence type="inferred from homology"/>
<name>A0A7I8D2T8_9FIRM</name>
<protein>
    <recommendedName>
        <fullName evidence="5">Ribosome-recycling factor</fullName>
        <shortName evidence="5">RRF</shortName>
    </recommendedName>
    <alternativeName>
        <fullName evidence="5">Ribosome-releasing factor</fullName>
    </alternativeName>
</protein>
<dbReference type="PANTHER" id="PTHR20982">
    <property type="entry name" value="RIBOSOME RECYCLING FACTOR"/>
    <property type="match status" value="1"/>
</dbReference>
<evidence type="ECO:0000259" key="7">
    <source>
        <dbReference type="Pfam" id="PF01765"/>
    </source>
</evidence>
<evidence type="ECO:0000256" key="6">
    <source>
        <dbReference type="SAM" id="Coils"/>
    </source>
</evidence>
<reference evidence="9" key="1">
    <citation type="submission" date="2020-07" db="EMBL/GenBank/DDBJ databases">
        <title>Complete genome sequencing of Clostridia bacterium strain 12CBH8.</title>
        <authorList>
            <person name="Sakamoto M."/>
            <person name="Murakami T."/>
            <person name="Mori H."/>
        </authorList>
    </citation>
    <scope>NUCLEOTIDE SEQUENCE [LARGE SCALE GENOMIC DNA]</scope>
    <source>
        <strain evidence="9">12CBH8</strain>
    </source>
</reference>
<evidence type="ECO:0000256" key="2">
    <source>
        <dbReference type="ARBA" id="ARBA00005912"/>
    </source>
</evidence>
<evidence type="ECO:0000313" key="9">
    <source>
        <dbReference type="Proteomes" id="UP000593890"/>
    </source>
</evidence>
<dbReference type="NCBIfam" id="TIGR00496">
    <property type="entry name" value="frr"/>
    <property type="match status" value="1"/>
</dbReference>
<dbReference type="FunFam" id="1.10.132.20:FF:000001">
    <property type="entry name" value="Ribosome-recycling factor"/>
    <property type="match status" value="1"/>
</dbReference>
<dbReference type="InterPro" id="IPR023584">
    <property type="entry name" value="Ribosome_recyc_fac_dom"/>
</dbReference>